<gene>
    <name evidence="5" type="ORF">CLV40_103380</name>
</gene>
<evidence type="ECO:0000256" key="3">
    <source>
        <dbReference type="SAM" id="SignalP"/>
    </source>
</evidence>
<feature type="signal peptide" evidence="3">
    <location>
        <begin position="1"/>
        <end position="27"/>
    </location>
</feature>
<keyword evidence="3" id="KW-0732">Signal</keyword>
<dbReference type="RefSeq" id="WP_104478169.1">
    <property type="nucleotide sequence ID" value="NZ_CP154825.1"/>
</dbReference>
<reference evidence="5 6" key="1">
    <citation type="submission" date="2018-02" db="EMBL/GenBank/DDBJ databases">
        <title>Genomic Encyclopedia of Archaeal and Bacterial Type Strains, Phase II (KMG-II): from individual species to whole genera.</title>
        <authorList>
            <person name="Goeker M."/>
        </authorList>
    </citation>
    <scope>NUCLEOTIDE SEQUENCE [LARGE SCALE GENOMIC DNA]</scope>
    <source>
        <strain evidence="5 6">YU 961-1</strain>
    </source>
</reference>
<dbReference type="InterPro" id="IPR029058">
    <property type="entry name" value="AB_hydrolase_fold"/>
</dbReference>
<dbReference type="Gene3D" id="2.60.120.260">
    <property type="entry name" value="Galactose-binding domain-like"/>
    <property type="match status" value="1"/>
</dbReference>
<feature type="compositionally biased region" description="Polar residues" evidence="2">
    <location>
        <begin position="382"/>
        <end position="392"/>
    </location>
</feature>
<dbReference type="SMART" id="SM00939">
    <property type="entry name" value="PepX_C"/>
    <property type="match status" value="1"/>
</dbReference>
<dbReference type="InterPro" id="IPR008979">
    <property type="entry name" value="Galactose-bd-like_sf"/>
</dbReference>
<protein>
    <submittedName>
        <fullName evidence="5">X-Pro dipeptidyl-peptidase</fullName>
    </submittedName>
</protein>
<dbReference type="GO" id="GO:0008239">
    <property type="term" value="F:dipeptidyl-peptidase activity"/>
    <property type="evidence" value="ECO:0007669"/>
    <property type="project" value="InterPro"/>
</dbReference>
<dbReference type="EMBL" id="PTIX01000003">
    <property type="protein sequence ID" value="PPK69770.1"/>
    <property type="molecule type" value="Genomic_DNA"/>
</dbReference>
<dbReference type="NCBIfam" id="TIGR00976">
    <property type="entry name" value="CocE_NonD"/>
    <property type="match status" value="1"/>
</dbReference>
<dbReference type="SUPFAM" id="SSF49785">
    <property type="entry name" value="Galactose-binding domain-like"/>
    <property type="match status" value="1"/>
</dbReference>
<keyword evidence="6" id="KW-1185">Reference proteome</keyword>
<sequence length="607" mass="63980">MAIRRSALTLAVAIVAGFGALVVPASAAPNPLQRTEPTYSYANAIRETVWVDTGLSAPNGARVRVAADIIRPSEVTSGVPVIMDASPYYATLGRGNESQKKTYDSAGKPIQFPLHYDNYFVPRGYSVVLVDLSGTARSNGCVDIGGRSEIASAKSVIDWLNGRATGYTTATGTATKTAGWSSGAVGMIGKSWDGTIANGVAATGVDGLKTIVPIGAISSWYDYYRASGATFTSGSPTGLTQVVENAQGAANCASVKSTLTNGSPSTGDYTAMYRERDYVQSASRVKASVFAVHGLNDLNVKTINFGQWWNALPPTVERKIWLSQTGHVDPFDYRRQVWVDTLHKWFDHYLVGIDNGVEDEPGSTVEQSPDVWEDDSSWPPAKSTTTLRLTPSGTAGVGTLGATAPPSGTTAAFTDNPKIGEYDWINNPTATSASRLAYRTGALSSPIRISGTSQITVTATSSSSAARVSAVLVDYGPATIRNYRATGEGIRTLSTRSCWGESATGDSACYLDTAANTTSVTQNVIARGWSDLGHYAGLETRRNLSPGTQYTITFNLATTDQTIPAGHRLGLVIGSTDSSYIAAAGSSPRLVVDLSKTSLRVPLVGSI</sequence>
<feature type="chain" id="PRO_5018085441" evidence="3">
    <location>
        <begin position="28"/>
        <end position="607"/>
    </location>
</feature>
<keyword evidence="1" id="KW-0378">Hydrolase</keyword>
<evidence type="ECO:0000256" key="1">
    <source>
        <dbReference type="ARBA" id="ARBA00022801"/>
    </source>
</evidence>
<evidence type="ECO:0000256" key="2">
    <source>
        <dbReference type="SAM" id="MobiDB-lite"/>
    </source>
</evidence>
<accession>A0A2S6GX78</accession>
<feature type="region of interest" description="Disordered" evidence="2">
    <location>
        <begin position="359"/>
        <end position="394"/>
    </location>
</feature>
<comment type="caution">
    <text evidence="5">The sequence shown here is derived from an EMBL/GenBank/DDBJ whole genome shotgun (WGS) entry which is preliminary data.</text>
</comment>
<name>A0A2S6GX78_9PSEU</name>
<feature type="domain" description="Xaa-Pro dipeptidyl-peptidase C-terminal" evidence="4">
    <location>
        <begin position="343"/>
        <end position="600"/>
    </location>
</feature>
<dbReference type="Pfam" id="PF02129">
    <property type="entry name" value="Peptidase_S15"/>
    <property type="match status" value="1"/>
</dbReference>
<dbReference type="InterPro" id="IPR005674">
    <property type="entry name" value="CocE/Ser_esterase"/>
</dbReference>
<proteinExistence type="predicted"/>
<dbReference type="Gene3D" id="3.40.50.1820">
    <property type="entry name" value="alpha/beta hydrolase"/>
    <property type="match status" value="1"/>
</dbReference>
<dbReference type="InterPro" id="IPR013736">
    <property type="entry name" value="Xaa-Pro_dipept_C"/>
</dbReference>
<evidence type="ECO:0000313" key="5">
    <source>
        <dbReference type="EMBL" id="PPK69770.1"/>
    </source>
</evidence>
<evidence type="ECO:0000259" key="4">
    <source>
        <dbReference type="SMART" id="SM00939"/>
    </source>
</evidence>
<dbReference type="AlphaFoldDB" id="A0A2S6GX78"/>
<dbReference type="NCBIfam" id="NF003780">
    <property type="entry name" value="PRK05371.1-1"/>
    <property type="match status" value="1"/>
</dbReference>
<dbReference type="InterPro" id="IPR000383">
    <property type="entry name" value="Xaa-Pro-like_dom"/>
</dbReference>
<dbReference type="Pfam" id="PF08530">
    <property type="entry name" value="PepX_C"/>
    <property type="match status" value="1"/>
</dbReference>
<dbReference type="Proteomes" id="UP000239203">
    <property type="component" value="Unassembled WGS sequence"/>
</dbReference>
<dbReference type="SUPFAM" id="SSF53474">
    <property type="entry name" value="alpha/beta-Hydrolases"/>
    <property type="match status" value="1"/>
</dbReference>
<dbReference type="Gene3D" id="1.10.246.70">
    <property type="match status" value="1"/>
</dbReference>
<evidence type="ECO:0000313" key="6">
    <source>
        <dbReference type="Proteomes" id="UP000239203"/>
    </source>
</evidence>
<organism evidence="5 6">
    <name type="scientific">Actinokineospora auranticolor</name>
    <dbReference type="NCBI Taxonomy" id="155976"/>
    <lineage>
        <taxon>Bacteria</taxon>
        <taxon>Bacillati</taxon>
        <taxon>Actinomycetota</taxon>
        <taxon>Actinomycetes</taxon>
        <taxon>Pseudonocardiales</taxon>
        <taxon>Pseudonocardiaceae</taxon>
        <taxon>Actinokineospora</taxon>
    </lineage>
</organism>
<dbReference type="OrthoDB" id="5240615at2"/>